<accession>A0AAC8TG16</accession>
<organism evidence="2 3">
    <name type="scientific">Archangium gephyra</name>
    <dbReference type="NCBI Taxonomy" id="48"/>
    <lineage>
        <taxon>Bacteria</taxon>
        <taxon>Pseudomonadati</taxon>
        <taxon>Myxococcota</taxon>
        <taxon>Myxococcia</taxon>
        <taxon>Myxococcales</taxon>
        <taxon>Cystobacterineae</taxon>
        <taxon>Archangiaceae</taxon>
        <taxon>Archangium</taxon>
    </lineage>
</organism>
<gene>
    <name evidence="2" type="ORF">AA314_06036</name>
</gene>
<evidence type="ECO:0000313" key="2">
    <source>
        <dbReference type="EMBL" id="AKJ04410.1"/>
    </source>
</evidence>
<proteinExistence type="predicted"/>
<dbReference type="AlphaFoldDB" id="A0AAC8TG16"/>
<protein>
    <submittedName>
        <fullName evidence="2">Uncharacterized protein</fullName>
    </submittedName>
</protein>
<sequence length="90" mass="9535">MNHRVAQGRGARAARGLARHGHFAREARPGQEPHGSGGHQPQEKTHPAAAQPPEGVCRCVEAQERAPCFPVSTGWSTLSRKSDLASSGFG</sequence>
<evidence type="ECO:0000313" key="3">
    <source>
        <dbReference type="Proteomes" id="UP000035579"/>
    </source>
</evidence>
<dbReference type="EMBL" id="CP011509">
    <property type="protein sequence ID" value="AKJ04410.1"/>
    <property type="molecule type" value="Genomic_DNA"/>
</dbReference>
<name>A0AAC8TG16_9BACT</name>
<dbReference type="Proteomes" id="UP000035579">
    <property type="component" value="Chromosome"/>
</dbReference>
<feature type="region of interest" description="Disordered" evidence="1">
    <location>
        <begin position="1"/>
        <end position="53"/>
    </location>
</feature>
<dbReference type="KEGG" id="age:AA314_06036"/>
<reference evidence="2 3" key="1">
    <citation type="submission" date="2015-05" db="EMBL/GenBank/DDBJ databases">
        <title>Genome assembly of Archangium gephyra DSM 2261.</title>
        <authorList>
            <person name="Sharma G."/>
            <person name="Subramanian S."/>
        </authorList>
    </citation>
    <scope>NUCLEOTIDE SEQUENCE [LARGE SCALE GENOMIC DNA]</scope>
    <source>
        <strain evidence="2 3">DSM 2261</strain>
    </source>
</reference>
<feature type="region of interest" description="Disordered" evidence="1">
    <location>
        <begin position="70"/>
        <end position="90"/>
    </location>
</feature>
<feature type="compositionally biased region" description="Low complexity" evidence="1">
    <location>
        <begin position="1"/>
        <end position="16"/>
    </location>
</feature>
<evidence type="ECO:0000256" key="1">
    <source>
        <dbReference type="SAM" id="MobiDB-lite"/>
    </source>
</evidence>